<organism evidence="2 3">
    <name type="scientific">Achaetomium macrosporum</name>
    <dbReference type="NCBI Taxonomy" id="79813"/>
    <lineage>
        <taxon>Eukaryota</taxon>
        <taxon>Fungi</taxon>
        <taxon>Dikarya</taxon>
        <taxon>Ascomycota</taxon>
        <taxon>Pezizomycotina</taxon>
        <taxon>Sordariomycetes</taxon>
        <taxon>Sordariomycetidae</taxon>
        <taxon>Sordariales</taxon>
        <taxon>Chaetomiaceae</taxon>
        <taxon>Achaetomium</taxon>
    </lineage>
</organism>
<dbReference type="InterPro" id="IPR052514">
    <property type="entry name" value="SAM-dependent_MTase"/>
</dbReference>
<dbReference type="Pfam" id="PF05050">
    <property type="entry name" value="Methyltransf_21"/>
    <property type="match status" value="1"/>
</dbReference>
<dbReference type="PANTHER" id="PTHR34203:SF13">
    <property type="entry name" value="EXPRESSED PROTEIN"/>
    <property type="match status" value="1"/>
</dbReference>
<proteinExistence type="predicted"/>
<dbReference type="EMBL" id="MU860385">
    <property type="protein sequence ID" value="KAK4234329.1"/>
    <property type="molecule type" value="Genomic_DNA"/>
</dbReference>
<evidence type="ECO:0000259" key="1">
    <source>
        <dbReference type="Pfam" id="PF05050"/>
    </source>
</evidence>
<evidence type="ECO:0000313" key="3">
    <source>
        <dbReference type="Proteomes" id="UP001303760"/>
    </source>
</evidence>
<dbReference type="PANTHER" id="PTHR34203">
    <property type="entry name" value="METHYLTRANSFERASE, FKBM FAMILY PROTEIN"/>
    <property type="match status" value="1"/>
</dbReference>
<dbReference type="Gene3D" id="3.40.50.150">
    <property type="entry name" value="Vaccinia Virus protein VP39"/>
    <property type="match status" value="1"/>
</dbReference>
<dbReference type="GO" id="GO:0008168">
    <property type="term" value="F:methyltransferase activity"/>
    <property type="evidence" value="ECO:0007669"/>
    <property type="project" value="UniProtKB-KW"/>
</dbReference>
<dbReference type="Proteomes" id="UP001303760">
    <property type="component" value="Unassembled WGS sequence"/>
</dbReference>
<sequence length="259" mass="28898">MTTTAPLLELADGFSIYGPSERESRFIYNEIYDDHCYDTPNLPPSPFIIDAGANIGLFTLYYKQKFPSATILAFEPAPQTYQTLLRNLALHGLAEDPLIETYHSGLGEREETAKLTFYPNAPGNSTLFPDQKEGLKELVASKFPEHGVEVIDAWLGKEEEVEISIQRLSHFLRARKGEIGSIDLLKVDVEGAEFDVLAGLDEEHWGLVKNVVLEIITVRNEGALERMQSLLEEKGFVVTAEVAHPDFSSEIFLVKGVRA</sequence>
<dbReference type="InterPro" id="IPR006342">
    <property type="entry name" value="FkbM_mtfrase"/>
</dbReference>
<dbReference type="NCBIfam" id="TIGR01444">
    <property type="entry name" value="fkbM_fam"/>
    <property type="match status" value="1"/>
</dbReference>
<keyword evidence="2" id="KW-0808">Transferase</keyword>
<comment type="caution">
    <text evidence="2">The sequence shown here is derived from an EMBL/GenBank/DDBJ whole genome shotgun (WGS) entry which is preliminary data.</text>
</comment>
<reference evidence="2" key="2">
    <citation type="submission" date="2023-05" db="EMBL/GenBank/DDBJ databases">
        <authorList>
            <consortium name="Lawrence Berkeley National Laboratory"/>
            <person name="Steindorff A."/>
            <person name="Hensen N."/>
            <person name="Bonometti L."/>
            <person name="Westerberg I."/>
            <person name="Brannstrom I.O."/>
            <person name="Guillou S."/>
            <person name="Cros-Aarteil S."/>
            <person name="Calhoun S."/>
            <person name="Haridas S."/>
            <person name="Kuo A."/>
            <person name="Mondo S."/>
            <person name="Pangilinan J."/>
            <person name="Riley R."/>
            <person name="Labutti K."/>
            <person name="Andreopoulos B."/>
            <person name="Lipzen A."/>
            <person name="Chen C."/>
            <person name="Yanf M."/>
            <person name="Daum C."/>
            <person name="Ng V."/>
            <person name="Clum A."/>
            <person name="Ohm R."/>
            <person name="Martin F."/>
            <person name="Silar P."/>
            <person name="Natvig D."/>
            <person name="Lalanne C."/>
            <person name="Gautier V."/>
            <person name="Ament-Velasquez S.L."/>
            <person name="Kruys A."/>
            <person name="Hutchinson M.I."/>
            <person name="Powell A.J."/>
            <person name="Barry K."/>
            <person name="Miller A.N."/>
            <person name="Grigoriev I.V."/>
            <person name="Debuchy R."/>
            <person name="Gladieux P."/>
            <person name="Thoren M.H."/>
            <person name="Johannesson H."/>
        </authorList>
    </citation>
    <scope>NUCLEOTIDE SEQUENCE</scope>
    <source>
        <strain evidence="2">CBS 532.94</strain>
    </source>
</reference>
<keyword evidence="3" id="KW-1185">Reference proteome</keyword>
<evidence type="ECO:0000313" key="2">
    <source>
        <dbReference type="EMBL" id="KAK4234329.1"/>
    </source>
</evidence>
<dbReference type="InterPro" id="IPR029063">
    <property type="entry name" value="SAM-dependent_MTases_sf"/>
</dbReference>
<protein>
    <submittedName>
        <fullName evidence="2">FkbM family methyltransferase</fullName>
    </submittedName>
</protein>
<dbReference type="GO" id="GO:0032259">
    <property type="term" value="P:methylation"/>
    <property type="evidence" value="ECO:0007669"/>
    <property type="project" value="UniProtKB-KW"/>
</dbReference>
<keyword evidence="2" id="KW-0489">Methyltransferase</keyword>
<name>A0AAN7C2X3_9PEZI</name>
<accession>A0AAN7C2X3</accession>
<gene>
    <name evidence="2" type="ORF">C8A03DRAFT_47316</name>
</gene>
<dbReference type="AlphaFoldDB" id="A0AAN7C2X3"/>
<feature type="domain" description="Methyltransferase FkbM" evidence="1">
    <location>
        <begin position="50"/>
        <end position="237"/>
    </location>
</feature>
<dbReference type="SUPFAM" id="SSF53335">
    <property type="entry name" value="S-adenosyl-L-methionine-dependent methyltransferases"/>
    <property type="match status" value="1"/>
</dbReference>
<reference evidence="2" key="1">
    <citation type="journal article" date="2023" name="Mol. Phylogenet. Evol.">
        <title>Genome-scale phylogeny and comparative genomics of the fungal order Sordariales.</title>
        <authorList>
            <person name="Hensen N."/>
            <person name="Bonometti L."/>
            <person name="Westerberg I."/>
            <person name="Brannstrom I.O."/>
            <person name="Guillou S."/>
            <person name="Cros-Aarteil S."/>
            <person name="Calhoun S."/>
            <person name="Haridas S."/>
            <person name="Kuo A."/>
            <person name="Mondo S."/>
            <person name="Pangilinan J."/>
            <person name="Riley R."/>
            <person name="LaButti K."/>
            <person name="Andreopoulos B."/>
            <person name="Lipzen A."/>
            <person name="Chen C."/>
            <person name="Yan M."/>
            <person name="Daum C."/>
            <person name="Ng V."/>
            <person name="Clum A."/>
            <person name="Steindorff A."/>
            <person name="Ohm R.A."/>
            <person name="Martin F."/>
            <person name="Silar P."/>
            <person name="Natvig D.O."/>
            <person name="Lalanne C."/>
            <person name="Gautier V."/>
            <person name="Ament-Velasquez S.L."/>
            <person name="Kruys A."/>
            <person name="Hutchinson M.I."/>
            <person name="Powell A.J."/>
            <person name="Barry K."/>
            <person name="Miller A.N."/>
            <person name="Grigoriev I.V."/>
            <person name="Debuchy R."/>
            <person name="Gladieux P."/>
            <person name="Hiltunen Thoren M."/>
            <person name="Johannesson H."/>
        </authorList>
    </citation>
    <scope>NUCLEOTIDE SEQUENCE</scope>
    <source>
        <strain evidence="2">CBS 532.94</strain>
    </source>
</reference>